<dbReference type="PRINTS" id="PR00099">
    <property type="entry name" value="CPSGATASE"/>
</dbReference>
<dbReference type="NCBIfam" id="TIGR00566">
    <property type="entry name" value="trpG_papA"/>
    <property type="match status" value="1"/>
</dbReference>
<dbReference type="AlphaFoldDB" id="A0A4Z1ATE7"/>
<evidence type="ECO:0000259" key="2">
    <source>
        <dbReference type="Pfam" id="PF00117"/>
    </source>
</evidence>
<dbReference type="PROSITE" id="PS51273">
    <property type="entry name" value="GATASE_TYPE_1"/>
    <property type="match status" value="1"/>
</dbReference>
<feature type="domain" description="Glutamine amidotransferase" evidence="2">
    <location>
        <begin position="4"/>
        <end position="196"/>
    </location>
</feature>
<dbReference type="GO" id="GO:0005829">
    <property type="term" value="C:cytosol"/>
    <property type="evidence" value="ECO:0007669"/>
    <property type="project" value="TreeGrafter"/>
</dbReference>
<dbReference type="GO" id="GO:0000162">
    <property type="term" value="P:L-tryptophan biosynthetic process"/>
    <property type="evidence" value="ECO:0007669"/>
    <property type="project" value="TreeGrafter"/>
</dbReference>
<reference evidence="3" key="1">
    <citation type="journal article" date="2019" name="PLoS Negl. Trop. Dis.">
        <title>Revisiting the worldwide diversity of Leptospira species in the environment.</title>
        <authorList>
            <person name="Vincent A.T."/>
            <person name="Schiettekatte O."/>
            <person name="Bourhy P."/>
            <person name="Veyrier F.J."/>
            <person name="Picardeau M."/>
        </authorList>
    </citation>
    <scope>NUCLEOTIDE SEQUENCE [LARGE SCALE GENOMIC DNA]</scope>
    <source>
        <strain evidence="3">201601113</strain>
    </source>
</reference>
<dbReference type="SUPFAM" id="SSF52317">
    <property type="entry name" value="Class I glutamine amidotransferase-like"/>
    <property type="match status" value="1"/>
</dbReference>
<protein>
    <submittedName>
        <fullName evidence="3">Aminodeoxychorismate/anthranilate synthase component II</fullName>
    </submittedName>
</protein>
<dbReference type="PANTHER" id="PTHR43418">
    <property type="entry name" value="MULTIFUNCTIONAL TRYPTOPHAN BIOSYNTHESIS PROTEIN-RELATED"/>
    <property type="match status" value="1"/>
</dbReference>
<name>A0A4Z1ATE7_9LEPT</name>
<sequence>MKVLLVDHHDSFSYNLFQLVGEILEEEFPYRFRLDVIRQNEADVPKVLKEKYDRILLSPGPGTPEDPEYFGGSMEVLKQLGGEVPILGVCLGMQGMARFAGANIIKAEYPMHGKISEIKTDGKGVFQDLPFDLRVMRYHSLVVDENSLGKEWERTAYAGSELMGIRNREKRMEGVQFHPESFATEGGRKMLSNFLI</sequence>
<dbReference type="PRINTS" id="PR00096">
    <property type="entry name" value="GATASE"/>
</dbReference>
<dbReference type="InterPro" id="IPR029062">
    <property type="entry name" value="Class_I_gatase-like"/>
</dbReference>
<organism evidence="3 4">
    <name type="scientific">Leptospira dzoumogneensis</name>
    <dbReference type="NCBI Taxonomy" id="2484904"/>
    <lineage>
        <taxon>Bacteria</taxon>
        <taxon>Pseudomonadati</taxon>
        <taxon>Spirochaetota</taxon>
        <taxon>Spirochaetia</taxon>
        <taxon>Leptospirales</taxon>
        <taxon>Leptospiraceae</taxon>
        <taxon>Leptospira</taxon>
    </lineage>
</organism>
<dbReference type="Pfam" id="PF00117">
    <property type="entry name" value="GATase"/>
    <property type="match status" value="1"/>
</dbReference>
<dbReference type="EMBL" id="RQHS01000005">
    <property type="protein sequence ID" value="TGN03225.1"/>
    <property type="molecule type" value="Genomic_DNA"/>
</dbReference>
<dbReference type="PANTHER" id="PTHR43418:SF4">
    <property type="entry name" value="MULTIFUNCTIONAL TRYPTOPHAN BIOSYNTHESIS PROTEIN"/>
    <property type="match status" value="1"/>
</dbReference>
<dbReference type="InterPro" id="IPR017926">
    <property type="entry name" value="GATASE"/>
</dbReference>
<dbReference type="RefSeq" id="WP_135755844.1">
    <property type="nucleotide sequence ID" value="NZ_RQHS01000005.1"/>
</dbReference>
<keyword evidence="1" id="KW-0315">Glutamine amidotransferase</keyword>
<dbReference type="GO" id="GO:0004049">
    <property type="term" value="F:anthranilate synthase activity"/>
    <property type="evidence" value="ECO:0007669"/>
    <property type="project" value="TreeGrafter"/>
</dbReference>
<dbReference type="Gene3D" id="3.40.50.880">
    <property type="match status" value="1"/>
</dbReference>
<accession>A0A4Z1ATE7</accession>
<dbReference type="InterPro" id="IPR050472">
    <property type="entry name" value="Anth_synth/Amidotransfase"/>
</dbReference>
<gene>
    <name evidence="3" type="ORF">EHR06_04245</name>
</gene>
<keyword evidence="4" id="KW-1185">Reference proteome</keyword>
<evidence type="ECO:0000256" key="1">
    <source>
        <dbReference type="ARBA" id="ARBA00022962"/>
    </source>
</evidence>
<evidence type="ECO:0000313" key="3">
    <source>
        <dbReference type="EMBL" id="TGN03225.1"/>
    </source>
</evidence>
<proteinExistence type="predicted"/>
<dbReference type="OrthoDB" id="9804328at2"/>
<dbReference type="CDD" id="cd01743">
    <property type="entry name" value="GATase1_Anthranilate_Synthase"/>
    <property type="match status" value="1"/>
</dbReference>
<evidence type="ECO:0000313" key="4">
    <source>
        <dbReference type="Proteomes" id="UP000297241"/>
    </source>
</evidence>
<dbReference type="InterPro" id="IPR006221">
    <property type="entry name" value="TrpG/PapA_dom"/>
</dbReference>
<dbReference type="Proteomes" id="UP000297241">
    <property type="component" value="Unassembled WGS sequence"/>
</dbReference>
<comment type="caution">
    <text evidence="3">The sequence shown here is derived from an EMBL/GenBank/DDBJ whole genome shotgun (WGS) entry which is preliminary data.</text>
</comment>
<dbReference type="PRINTS" id="PR00097">
    <property type="entry name" value="ANTSNTHASEII"/>
</dbReference>